<evidence type="ECO:0000313" key="1">
    <source>
        <dbReference type="EMBL" id="BBN99034.1"/>
    </source>
</evidence>
<dbReference type="RefSeq" id="WP_028977389.1">
    <property type="nucleotide sequence ID" value="NZ_AP021853.1"/>
</dbReference>
<reference evidence="1 4" key="2">
    <citation type="submission" date="2019-09" db="EMBL/GenBank/DDBJ databases">
        <title>Complete genome sequence of Sporolactobacillus terrae 70-3.</title>
        <authorList>
            <person name="Tanaka N."/>
            <person name="Shiwa Y."/>
            <person name="Fujita N."/>
            <person name="Tanasupawat S."/>
        </authorList>
    </citation>
    <scope>NUCLEOTIDE SEQUENCE [LARGE SCALE GENOMIC DNA]</scope>
    <source>
        <strain evidence="1 4">70-3</strain>
    </source>
</reference>
<accession>A0A410D9D2</accession>
<dbReference type="STRING" id="1449983.GCA_000647835_03058"/>
<dbReference type="Proteomes" id="UP000326951">
    <property type="component" value="Chromosome"/>
</dbReference>
<proteinExistence type="predicted"/>
<dbReference type="EMBL" id="AP021853">
    <property type="protein sequence ID" value="BBN99034.1"/>
    <property type="molecule type" value="Genomic_DNA"/>
</dbReference>
<evidence type="ECO:0000313" key="2">
    <source>
        <dbReference type="EMBL" id="QAA22703.1"/>
    </source>
</evidence>
<protein>
    <submittedName>
        <fullName evidence="2">DUF2653 domain-containing protein</fullName>
    </submittedName>
</protein>
<dbReference type="InterPro" id="IPR020516">
    <property type="entry name" value="Uncharacterised_YxcD"/>
</dbReference>
<gene>
    <name evidence="2" type="ORF">C0674_08715</name>
    <name evidence="1" type="ORF">St703_17390</name>
</gene>
<dbReference type="Proteomes" id="UP000285882">
    <property type="component" value="Chromosome"/>
</dbReference>
<organism evidence="1 4">
    <name type="scientific">Sporolactobacillus terrae</name>
    <dbReference type="NCBI Taxonomy" id="269673"/>
    <lineage>
        <taxon>Bacteria</taxon>
        <taxon>Bacillati</taxon>
        <taxon>Bacillota</taxon>
        <taxon>Bacilli</taxon>
        <taxon>Bacillales</taxon>
        <taxon>Sporolactobacillaceae</taxon>
        <taxon>Sporolactobacillus</taxon>
    </lineage>
</organism>
<dbReference type="Pfam" id="PF10850">
    <property type="entry name" value="DUF2653"/>
    <property type="match status" value="1"/>
</dbReference>
<reference evidence="2 3" key="1">
    <citation type="submission" date="2018-01" db="EMBL/GenBank/DDBJ databases">
        <title>Complete genome sequencing of Sporolactobacillus terrae DLG3.</title>
        <authorList>
            <person name="Nam Y.-D."/>
            <person name="Kang J."/>
            <person name="Chung W.-H."/>
        </authorList>
    </citation>
    <scope>NUCLEOTIDE SEQUENCE [LARGE SCALE GENOMIC DNA]</scope>
    <source>
        <strain evidence="2 3">DLG3</strain>
    </source>
</reference>
<dbReference type="EMBL" id="CP025688">
    <property type="protein sequence ID" value="QAA22703.1"/>
    <property type="molecule type" value="Genomic_DNA"/>
</dbReference>
<evidence type="ECO:0000313" key="4">
    <source>
        <dbReference type="Proteomes" id="UP000326951"/>
    </source>
</evidence>
<sequence>MDTMTISEQDIVNSLCLYLANKKDRTPESIQVELLYDDDYGFSAEAYVGARKQILVESNIIEALRFWLDTERHVDPYGSLRLELDEEQGIIAQYKS</sequence>
<name>A0A410D9D2_9BACL</name>
<evidence type="ECO:0000313" key="3">
    <source>
        <dbReference type="Proteomes" id="UP000285882"/>
    </source>
</evidence>
<dbReference type="AlphaFoldDB" id="A0A410D9D2"/>
<keyword evidence="3" id="KW-1185">Reference proteome</keyword>